<protein>
    <submittedName>
        <fullName evidence="1">Uncharacterized protein</fullName>
    </submittedName>
</protein>
<reference evidence="2" key="1">
    <citation type="submission" date="2018-02" db="EMBL/GenBank/DDBJ databases">
        <authorList>
            <person name="Hausmann B."/>
        </authorList>
    </citation>
    <scope>NUCLEOTIDE SEQUENCE [LARGE SCALE GENOMIC DNA]</scope>
    <source>
        <strain evidence="2">Peat soil MAG SbF1</strain>
    </source>
</reference>
<evidence type="ECO:0000313" key="1">
    <source>
        <dbReference type="EMBL" id="SPF52883.1"/>
    </source>
</evidence>
<evidence type="ECO:0000313" key="2">
    <source>
        <dbReference type="Proteomes" id="UP000238916"/>
    </source>
</evidence>
<dbReference type="Proteomes" id="UP000238916">
    <property type="component" value="Unassembled WGS sequence"/>
</dbReference>
<gene>
    <name evidence="1" type="ORF">SBF1_620006</name>
</gene>
<dbReference type="EMBL" id="OMOF01000579">
    <property type="protein sequence ID" value="SPF52883.1"/>
    <property type="molecule type" value="Genomic_DNA"/>
</dbReference>
<sequence>MVKCVLYVPTESGFRENCTNCKRWDGKKCKGKQRLREIYEESEEFKIYDQMMKSNRGVYLK</sequence>
<name>A0A2U3LLT8_9FIRM</name>
<dbReference type="AlphaFoldDB" id="A0A2U3LLT8"/>
<organism evidence="1 2">
    <name type="scientific">Candidatus Desulfosporosinus infrequens</name>
    <dbReference type="NCBI Taxonomy" id="2043169"/>
    <lineage>
        <taxon>Bacteria</taxon>
        <taxon>Bacillati</taxon>
        <taxon>Bacillota</taxon>
        <taxon>Clostridia</taxon>
        <taxon>Eubacteriales</taxon>
        <taxon>Desulfitobacteriaceae</taxon>
        <taxon>Desulfosporosinus</taxon>
    </lineage>
</organism>
<proteinExistence type="predicted"/>
<accession>A0A2U3LLT8</accession>